<proteinExistence type="predicted"/>
<dbReference type="AlphaFoldDB" id="A0A559IHY8"/>
<organism evidence="1 2">
    <name type="scientific">Paenibacillus agilis</name>
    <dbReference type="NCBI Taxonomy" id="3020863"/>
    <lineage>
        <taxon>Bacteria</taxon>
        <taxon>Bacillati</taxon>
        <taxon>Bacillota</taxon>
        <taxon>Bacilli</taxon>
        <taxon>Bacillales</taxon>
        <taxon>Paenibacillaceae</taxon>
        <taxon>Paenibacillus</taxon>
    </lineage>
</organism>
<sequence length="144" mass="16095">MHNEGRMVTVFAPNAMGIDFLKQLRGANVPVAAISNNTRLTASMEKLGVKHICSVKTTSQRKATALPAVPVGRMYVFEQSFALTCRLLQQCRPWTDEMITVITKQNYPKSIYRMLGADMVIYTQSDQVSFLLTDLLSQDSHQPA</sequence>
<protein>
    <recommendedName>
        <fullName evidence="3">RCK N-terminal domain-containing protein</fullName>
    </recommendedName>
</protein>
<accession>A0A559IHY8</accession>
<dbReference type="Proteomes" id="UP000318102">
    <property type="component" value="Unassembled WGS sequence"/>
</dbReference>
<evidence type="ECO:0000313" key="1">
    <source>
        <dbReference type="EMBL" id="TVX87295.1"/>
    </source>
</evidence>
<name>A0A559IHY8_9BACL</name>
<comment type="caution">
    <text evidence="1">The sequence shown here is derived from an EMBL/GenBank/DDBJ whole genome shotgun (WGS) entry which is preliminary data.</text>
</comment>
<keyword evidence="2" id="KW-1185">Reference proteome</keyword>
<dbReference type="OrthoDB" id="2614999at2"/>
<gene>
    <name evidence="1" type="ORF">FPZ44_22110</name>
</gene>
<evidence type="ECO:0008006" key="3">
    <source>
        <dbReference type="Google" id="ProtNLM"/>
    </source>
</evidence>
<reference evidence="1 2" key="1">
    <citation type="submission" date="2019-07" db="EMBL/GenBank/DDBJ databases">
        <authorList>
            <person name="Kim J."/>
        </authorList>
    </citation>
    <scope>NUCLEOTIDE SEQUENCE [LARGE SCALE GENOMIC DNA]</scope>
    <source>
        <strain evidence="1 2">N4</strain>
    </source>
</reference>
<evidence type="ECO:0000313" key="2">
    <source>
        <dbReference type="Proteomes" id="UP000318102"/>
    </source>
</evidence>
<dbReference type="EMBL" id="VNJK01000004">
    <property type="protein sequence ID" value="TVX87295.1"/>
    <property type="molecule type" value="Genomic_DNA"/>
</dbReference>